<sequence length="283" mass="32486">MICQANRIGRHTLLFHSISLEQLRAVREALALDHFETFQFCQEMQVGIGTAVGRLSHFVYGLDPAPHKLGGIMTPGRAKRIKSLVKRRGPLPSGSYKKSVERILALLIPKVPDGEQLHLITDGKQDYRTAAQSHINSGKLRMDIFSNPPRRLKHEPKSADAKVRDQAMFPVDLLHKLIRHCMANHKRETIAHGRRVNSIMLRLYVFIAWRNFVKDKSERRPQNKTPAMDVGLVDCFLNWKQVLSRRLYPWKQSLASMDSRLYAMKMETPAVGRNKHHDLVNAY</sequence>
<accession>A0A8J6XS48</accession>
<organism evidence="1 2">
    <name type="scientific">Candidatus Polarisedimenticola svalbardensis</name>
    <dbReference type="NCBI Taxonomy" id="2886004"/>
    <lineage>
        <taxon>Bacteria</taxon>
        <taxon>Pseudomonadati</taxon>
        <taxon>Acidobacteriota</taxon>
        <taxon>Candidatus Polarisedimenticolia</taxon>
        <taxon>Candidatus Polarisedimenticolales</taxon>
        <taxon>Candidatus Polarisedimenticolaceae</taxon>
        <taxon>Candidatus Polarisedimenticola</taxon>
    </lineage>
</organism>
<proteinExistence type="predicted"/>
<name>A0A8J6XS48_9BACT</name>
<evidence type="ECO:0000313" key="1">
    <source>
        <dbReference type="EMBL" id="MBD3866813.1"/>
    </source>
</evidence>
<gene>
    <name evidence="1" type="ORF">IFK94_01705</name>
</gene>
<dbReference type="EMBL" id="JACXWD010000003">
    <property type="protein sequence ID" value="MBD3866813.1"/>
    <property type="molecule type" value="Genomic_DNA"/>
</dbReference>
<dbReference type="AlphaFoldDB" id="A0A8J6XS48"/>
<protein>
    <submittedName>
        <fullName evidence="1">Uncharacterized protein</fullName>
    </submittedName>
</protein>
<evidence type="ECO:0000313" key="2">
    <source>
        <dbReference type="Proteomes" id="UP000648239"/>
    </source>
</evidence>
<comment type="caution">
    <text evidence="1">The sequence shown here is derived from an EMBL/GenBank/DDBJ whole genome shotgun (WGS) entry which is preliminary data.</text>
</comment>
<dbReference type="Proteomes" id="UP000648239">
    <property type="component" value="Unassembled WGS sequence"/>
</dbReference>
<reference evidence="1 2" key="1">
    <citation type="submission" date="2020-08" db="EMBL/GenBank/DDBJ databases">
        <title>Acidobacteriota in marine sediments use diverse sulfur dissimilation pathways.</title>
        <authorList>
            <person name="Wasmund K."/>
        </authorList>
    </citation>
    <scope>NUCLEOTIDE SEQUENCE [LARGE SCALE GENOMIC DNA]</scope>
    <source>
        <strain evidence="1">MAG AM4</strain>
    </source>
</reference>